<keyword evidence="1" id="KW-0805">Transcription regulation</keyword>
<keyword evidence="3" id="KW-0804">Transcription</keyword>
<feature type="DNA-binding region" description="H-T-H motif" evidence="4">
    <location>
        <begin position="48"/>
        <end position="67"/>
    </location>
</feature>
<dbReference type="Gene3D" id="1.10.10.60">
    <property type="entry name" value="Homeodomain-like"/>
    <property type="match status" value="1"/>
</dbReference>
<dbReference type="EMBL" id="CP001738">
    <property type="protein sequence ID" value="ACY99924.1"/>
    <property type="molecule type" value="Genomic_DNA"/>
</dbReference>
<evidence type="ECO:0000313" key="6">
    <source>
        <dbReference type="EMBL" id="ACY99924.1"/>
    </source>
</evidence>
<protein>
    <submittedName>
        <fullName evidence="6">Transcriptional regulator, TetR family</fullName>
    </submittedName>
</protein>
<dbReference type="HOGENOM" id="CLU_069356_2_3_11"/>
<gene>
    <name evidence="6" type="ordered locus">Tcur_4397</name>
</gene>
<dbReference type="Pfam" id="PF00440">
    <property type="entry name" value="TetR_N"/>
    <property type="match status" value="1"/>
</dbReference>
<evidence type="ECO:0000313" key="7">
    <source>
        <dbReference type="Proteomes" id="UP000001918"/>
    </source>
</evidence>
<evidence type="ECO:0000256" key="1">
    <source>
        <dbReference type="ARBA" id="ARBA00023015"/>
    </source>
</evidence>
<evidence type="ECO:0000256" key="3">
    <source>
        <dbReference type="ARBA" id="ARBA00023163"/>
    </source>
</evidence>
<organism evidence="6 7">
    <name type="scientific">Thermomonospora curvata (strain ATCC 19995 / DSM 43183 / JCM 3096 / KCTC 9072 / NBRC 15933 / NCIMB 10081 / Henssen B9)</name>
    <dbReference type="NCBI Taxonomy" id="471852"/>
    <lineage>
        <taxon>Bacteria</taxon>
        <taxon>Bacillati</taxon>
        <taxon>Actinomycetota</taxon>
        <taxon>Actinomycetes</taxon>
        <taxon>Streptosporangiales</taxon>
        <taxon>Thermomonosporaceae</taxon>
        <taxon>Thermomonospora</taxon>
    </lineage>
</organism>
<dbReference type="eggNOG" id="COG1309">
    <property type="taxonomic scope" value="Bacteria"/>
</dbReference>
<dbReference type="PANTHER" id="PTHR30055:SF238">
    <property type="entry name" value="MYCOFACTOCIN BIOSYNTHESIS TRANSCRIPTIONAL REGULATOR MFTR-RELATED"/>
    <property type="match status" value="1"/>
</dbReference>
<dbReference type="AlphaFoldDB" id="D1A450"/>
<dbReference type="PROSITE" id="PS01081">
    <property type="entry name" value="HTH_TETR_1"/>
    <property type="match status" value="1"/>
</dbReference>
<dbReference type="InterPro" id="IPR023772">
    <property type="entry name" value="DNA-bd_HTH_TetR-type_CS"/>
</dbReference>
<evidence type="ECO:0000256" key="2">
    <source>
        <dbReference type="ARBA" id="ARBA00023125"/>
    </source>
</evidence>
<dbReference type="SUPFAM" id="SSF46689">
    <property type="entry name" value="Homeodomain-like"/>
    <property type="match status" value="1"/>
</dbReference>
<dbReference type="PANTHER" id="PTHR30055">
    <property type="entry name" value="HTH-TYPE TRANSCRIPTIONAL REGULATOR RUTR"/>
    <property type="match status" value="1"/>
</dbReference>
<proteinExistence type="predicted"/>
<accession>D1A450</accession>
<evidence type="ECO:0000259" key="5">
    <source>
        <dbReference type="PROSITE" id="PS50977"/>
    </source>
</evidence>
<sequence length="209" mass="23374">MGKFTPVAKVGAVKTMPGLRERKKAATRQALHDAAMRLAIEHGLDKVTVEAIADAAGVSRRTFSNYFAGKEDALLYGDEQRMRAILESFAARPPDEPSWTALRNAVDDYYRSLGRRPDPEWSMRARLAKRHPSLAARQMANYAAAEQNLTALIAEREGLPPDALRPRVMAAAFLSSVRIAVQMWTDTHPPRPLQEIVHEVMDEQARPFQ</sequence>
<reference evidence="6 7" key="1">
    <citation type="journal article" date="2011" name="Stand. Genomic Sci.">
        <title>Complete genome sequence of Thermomonospora curvata type strain (B9).</title>
        <authorList>
            <person name="Chertkov O."/>
            <person name="Sikorski J."/>
            <person name="Nolan M."/>
            <person name="Lapidus A."/>
            <person name="Lucas S."/>
            <person name="Del Rio T.G."/>
            <person name="Tice H."/>
            <person name="Cheng J.F."/>
            <person name="Goodwin L."/>
            <person name="Pitluck S."/>
            <person name="Liolios K."/>
            <person name="Ivanova N."/>
            <person name="Mavromatis K."/>
            <person name="Mikhailova N."/>
            <person name="Ovchinnikova G."/>
            <person name="Pati A."/>
            <person name="Chen A."/>
            <person name="Palaniappan K."/>
            <person name="Djao O.D."/>
            <person name="Land M."/>
            <person name="Hauser L."/>
            <person name="Chang Y.J."/>
            <person name="Jeffries C.D."/>
            <person name="Brettin T."/>
            <person name="Han C."/>
            <person name="Detter J.C."/>
            <person name="Rohde M."/>
            <person name="Goker M."/>
            <person name="Woyke T."/>
            <person name="Bristow J."/>
            <person name="Eisen J.A."/>
            <person name="Markowitz V."/>
            <person name="Hugenholtz P."/>
            <person name="Klenk H.P."/>
            <person name="Kyrpides N.C."/>
        </authorList>
    </citation>
    <scope>NUCLEOTIDE SEQUENCE [LARGE SCALE GENOMIC DNA]</scope>
    <source>
        <strain evidence="7">ATCC 19995 / DSM 43183 / JCM 3096 / KCTC 9072 / NBRC 15933 / NCIMB 10081 / Henssen B9</strain>
    </source>
</reference>
<dbReference type="Proteomes" id="UP000001918">
    <property type="component" value="Chromosome"/>
</dbReference>
<keyword evidence="7" id="KW-1185">Reference proteome</keyword>
<dbReference type="InterPro" id="IPR041347">
    <property type="entry name" value="MftR_C"/>
</dbReference>
<dbReference type="InterPro" id="IPR050109">
    <property type="entry name" value="HTH-type_TetR-like_transc_reg"/>
</dbReference>
<dbReference type="KEGG" id="tcu:Tcur_4397"/>
<feature type="domain" description="HTH tetR-type" evidence="5">
    <location>
        <begin position="25"/>
        <end position="85"/>
    </location>
</feature>
<dbReference type="InterPro" id="IPR009057">
    <property type="entry name" value="Homeodomain-like_sf"/>
</dbReference>
<keyword evidence="2 4" id="KW-0238">DNA-binding</keyword>
<dbReference type="STRING" id="471852.Tcur_4397"/>
<dbReference type="PRINTS" id="PR00455">
    <property type="entry name" value="HTHTETR"/>
</dbReference>
<dbReference type="Pfam" id="PF17754">
    <property type="entry name" value="TetR_C_14"/>
    <property type="match status" value="1"/>
</dbReference>
<name>D1A450_THECD</name>
<dbReference type="PROSITE" id="PS50977">
    <property type="entry name" value="HTH_TETR_2"/>
    <property type="match status" value="1"/>
</dbReference>
<evidence type="ECO:0000256" key="4">
    <source>
        <dbReference type="PROSITE-ProRule" id="PRU00335"/>
    </source>
</evidence>
<dbReference type="InterPro" id="IPR001647">
    <property type="entry name" value="HTH_TetR"/>
</dbReference>
<dbReference type="Gene3D" id="1.10.357.10">
    <property type="entry name" value="Tetracycline Repressor, domain 2"/>
    <property type="match status" value="1"/>
</dbReference>
<dbReference type="GO" id="GO:0000976">
    <property type="term" value="F:transcription cis-regulatory region binding"/>
    <property type="evidence" value="ECO:0007669"/>
    <property type="project" value="TreeGrafter"/>
</dbReference>
<dbReference type="GO" id="GO:0003700">
    <property type="term" value="F:DNA-binding transcription factor activity"/>
    <property type="evidence" value="ECO:0007669"/>
    <property type="project" value="TreeGrafter"/>
</dbReference>